<accession>A0A495D231</accession>
<dbReference type="EMBL" id="RBIM01000006">
    <property type="protein sequence ID" value="RKQ95563.1"/>
    <property type="molecule type" value="Genomic_DNA"/>
</dbReference>
<keyword evidence="1" id="KW-0472">Membrane</keyword>
<evidence type="ECO:0000256" key="1">
    <source>
        <dbReference type="SAM" id="Phobius"/>
    </source>
</evidence>
<gene>
    <name evidence="2" type="ORF">C7435_2666</name>
</gene>
<keyword evidence="1" id="KW-1133">Transmembrane helix</keyword>
<feature type="transmembrane region" description="Helical" evidence="1">
    <location>
        <begin position="67"/>
        <end position="87"/>
    </location>
</feature>
<feature type="transmembrane region" description="Helical" evidence="1">
    <location>
        <begin position="6"/>
        <end position="24"/>
    </location>
</feature>
<dbReference type="RefSeq" id="WP_233350776.1">
    <property type="nucleotide sequence ID" value="NZ_RBIM01000006.1"/>
</dbReference>
<evidence type="ECO:0000313" key="2">
    <source>
        <dbReference type="EMBL" id="RKQ95563.1"/>
    </source>
</evidence>
<proteinExistence type="predicted"/>
<evidence type="ECO:0000313" key="3">
    <source>
        <dbReference type="Proteomes" id="UP000273675"/>
    </source>
</evidence>
<name>A0A495D231_9PROT</name>
<organism evidence="2 3">
    <name type="scientific">Maricaulis maris</name>
    <dbReference type="NCBI Taxonomy" id="74318"/>
    <lineage>
        <taxon>Bacteria</taxon>
        <taxon>Pseudomonadati</taxon>
        <taxon>Pseudomonadota</taxon>
        <taxon>Alphaproteobacteria</taxon>
        <taxon>Maricaulales</taxon>
        <taxon>Maricaulaceae</taxon>
        <taxon>Maricaulis</taxon>
    </lineage>
</organism>
<sequence>MEFPVMLVSLAPFIMVLGIVWVAVNAGTQKRKSTLSTIETAIQAGQALDPETIRALGMPRKDRNGDLKAGLILVAVAAAFVVLGWTIGAVEGDEEARYIMPAVASFPGFIGLVLIGFGLLGSKKDGSE</sequence>
<feature type="transmembrane region" description="Helical" evidence="1">
    <location>
        <begin position="99"/>
        <end position="120"/>
    </location>
</feature>
<dbReference type="AlphaFoldDB" id="A0A495D231"/>
<protein>
    <submittedName>
        <fullName evidence="2">Uncharacterized protein</fullName>
    </submittedName>
</protein>
<dbReference type="Proteomes" id="UP000273675">
    <property type="component" value="Unassembled WGS sequence"/>
</dbReference>
<keyword evidence="1" id="KW-0812">Transmembrane</keyword>
<comment type="caution">
    <text evidence="2">The sequence shown here is derived from an EMBL/GenBank/DDBJ whole genome shotgun (WGS) entry which is preliminary data.</text>
</comment>
<reference evidence="2 3" key="1">
    <citation type="submission" date="2018-10" db="EMBL/GenBank/DDBJ databases">
        <title>Genomic Encyclopedia of Type Strains, Phase IV (KMG-IV): sequencing the most valuable type-strain genomes for metagenomic binning, comparative biology and taxonomic classification.</title>
        <authorList>
            <person name="Goeker M."/>
        </authorList>
    </citation>
    <scope>NUCLEOTIDE SEQUENCE [LARGE SCALE GENOMIC DNA]</scope>
    <source>
        <strain evidence="2 3">DSM 4734</strain>
    </source>
</reference>